<sequence length="292" mass="33760">MINKILLVLILISAVSPSGIAQTISTQIEKKNNVIVLKDLDFKTVMMAFYQKDIQYVKIPELEHEKVQYVGIKNASEVGIDENDDAVIVFSPAKTFQNVQNEARYLISTTEILIDKEDARLKFCGACATFTQFYLFRKNDNGKFELISRSLDENGWFKGDFNFQPYPVEDIIKNIRKVGPEIKGYVEEQEYGRQGYSHTKLFITPFDENPKMNKFEVAEIGNDNEVTGSDKIYNTQGDYRFLDTEHDGLYDIEIRYSGTQQIYQDDIAKIVPIHATHVYHYNEAQQKYIRVK</sequence>
<keyword evidence="1" id="KW-0732">Signal</keyword>
<evidence type="ECO:0000256" key="1">
    <source>
        <dbReference type="SAM" id="SignalP"/>
    </source>
</evidence>
<gene>
    <name evidence="2" type="ORF">CDG68_13805</name>
</gene>
<protein>
    <recommendedName>
        <fullName evidence="4">DUF4198 domain-containing protein</fullName>
    </recommendedName>
</protein>
<evidence type="ECO:0008006" key="4">
    <source>
        <dbReference type="Google" id="ProtNLM"/>
    </source>
</evidence>
<evidence type="ECO:0000313" key="3">
    <source>
        <dbReference type="Proteomes" id="UP000279962"/>
    </source>
</evidence>
<dbReference type="Proteomes" id="UP000279962">
    <property type="component" value="Chromosome"/>
</dbReference>
<name>A0A3G2T369_9GAMM</name>
<dbReference type="EMBL" id="CP033133">
    <property type="protein sequence ID" value="AYO54654.1"/>
    <property type="molecule type" value="Genomic_DNA"/>
</dbReference>
<proteinExistence type="predicted"/>
<accession>A0A3G2T369</accession>
<evidence type="ECO:0000313" key="2">
    <source>
        <dbReference type="EMBL" id="AYO54654.1"/>
    </source>
</evidence>
<dbReference type="AlphaFoldDB" id="A0A3G2T369"/>
<reference evidence="2 3" key="1">
    <citation type="submission" date="2018-10" db="EMBL/GenBank/DDBJ databases">
        <title>The complete genome of Acinetobacter wuhouensis strain WCHAW010062.</title>
        <authorList>
            <person name="Hu Y."/>
            <person name="Long H."/>
            <person name="Feng Y."/>
            <person name="Zong Z."/>
        </authorList>
    </citation>
    <scope>NUCLEOTIDE SEQUENCE [LARGE SCALE GENOMIC DNA]</scope>
    <source>
        <strain evidence="2 3">WCHAW010062</strain>
    </source>
</reference>
<organism evidence="2 3">
    <name type="scientific">Acinetobacter wuhouensis</name>
    <dbReference type="NCBI Taxonomy" id="1879050"/>
    <lineage>
        <taxon>Bacteria</taxon>
        <taxon>Pseudomonadati</taxon>
        <taxon>Pseudomonadota</taxon>
        <taxon>Gammaproteobacteria</taxon>
        <taxon>Moraxellales</taxon>
        <taxon>Moraxellaceae</taxon>
        <taxon>Acinetobacter</taxon>
    </lineage>
</organism>
<dbReference type="RefSeq" id="WP_087554062.1">
    <property type="nucleotide sequence ID" value="NZ_CP033133.1"/>
</dbReference>
<feature type="chain" id="PRO_5018275906" description="DUF4198 domain-containing protein" evidence="1">
    <location>
        <begin position="22"/>
        <end position="292"/>
    </location>
</feature>
<feature type="signal peptide" evidence="1">
    <location>
        <begin position="1"/>
        <end position="21"/>
    </location>
</feature>